<dbReference type="SUPFAM" id="SSF53474">
    <property type="entry name" value="alpha/beta-Hydrolases"/>
    <property type="match status" value="1"/>
</dbReference>
<dbReference type="Gene3D" id="3.40.50.1820">
    <property type="entry name" value="alpha/beta hydrolase"/>
    <property type="match status" value="1"/>
</dbReference>
<dbReference type="AlphaFoldDB" id="A0A124H4L9"/>
<dbReference type="InterPro" id="IPR029058">
    <property type="entry name" value="AB_hydrolase_fold"/>
</dbReference>
<dbReference type="GO" id="GO:0016787">
    <property type="term" value="F:hydrolase activity"/>
    <property type="evidence" value="ECO:0007669"/>
    <property type="project" value="UniProtKB-KW"/>
</dbReference>
<dbReference type="Pfam" id="PF07859">
    <property type="entry name" value="Abhydrolase_3"/>
    <property type="match status" value="1"/>
</dbReference>
<keyword evidence="4" id="KW-1185">Reference proteome</keyword>
<evidence type="ECO:0000313" key="3">
    <source>
        <dbReference type="EMBL" id="KUM78453.1"/>
    </source>
</evidence>
<dbReference type="EMBL" id="LMWJ01000007">
    <property type="protein sequence ID" value="KUM78453.1"/>
    <property type="molecule type" value="Genomic_DNA"/>
</dbReference>
<sequence length="294" mass="31546">MPPFDQVGVPTTRELMSGLRQAQGPAETVEKITETHIPGPAGLLPVRVYMPVQQPGRPRPLMVFFHGGGWIAGDVELLDTPLRSLANATGAVVASVEYRRAPETRFPGPAEDAYAAVKALAVRTKELGADGRLVIAGESAGGNLAAAACLMARDRGGPHIDLQVLICPPLAPAGDPPFPSYDQYATGHLNTRASMDHFWNLYLPSPEEAVNPYASPLLAEDHAGLPPALILTAECDPLRDEAEEYARRLRSSHVTATTQRYNGALHVFFLLPWLTAAQQARQDITAALRAHCAA</sequence>
<evidence type="ECO:0000259" key="2">
    <source>
        <dbReference type="Pfam" id="PF07859"/>
    </source>
</evidence>
<keyword evidence="1" id="KW-0378">Hydrolase</keyword>
<organism evidence="3 4">
    <name type="scientific">Streptomyces curacoi</name>
    <dbReference type="NCBI Taxonomy" id="146536"/>
    <lineage>
        <taxon>Bacteria</taxon>
        <taxon>Bacillati</taxon>
        <taxon>Actinomycetota</taxon>
        <taxon>Actinomycetes</taxon>
        <taxon>Kitasatosporales</taxon>
        <taxon>Streptomycetaceae</taxon>
        <taxon>Streptomyces</taxon>
    </lineage>
</organism>
<comment type="caution">
    <text evidence="3">The sequence shown here is derived from an EMBL/GenBank/DDBJ whole genome shotgun (WGS) entry which is preliminary data.</text>
</comment>
<feature type="domain" description="Alpha/beta hydrolase fold-3" evidence="2">
    <location>
        <begin position="62"/>
        <end position="269"/>
    </location>
</feature>
<protein>
    <recommendedName>
        <fullName evidence="2">Alpha/beta hydrolase fold-3 domain-containing protein</fullName>
    </recommendedName>
</protein>
<dbReference type="PANTHER" id="PTHR48081">
    <property type="entry name" value="AB HYDROLASE SUPERFAMILY PROTEIN C4A8.06C"/>
    <property type="match status" value="1"/>
</dbReference>
<dbReference type="InterPro" id="IPR050300">
    <property type="entry name" value="GDXG_lipolytic_enzyme"/>
</dbReference>
<name>A0A124H4L9_9ACTN</name>
<dbReference type="STRING" id="146536.AQI70_13375"/>
<dbReference type="InterPro" id="IPR013094">
    <property type="entry name" value="AB_hydrolase_3"/>
</dbReference>
<accession>A0A124H4L9</accession>
<evidence type="ECO:0000313" key="4">
    <source>
        <dbReference type="Proteomes" id="UP000054024"/>
    </source>
</evidence>
<dbReference type="Proteomes" id="UP000054024">
    <property type="component" value="Unassembled WGS sequence"/>
</dbReference>
<proteinExistence type="predicted"/>
<reference evidence="3 4" key="1">
    <citation type="submission" date="2015-10" db="EMBL/GenBank/DDBJ databases">
        <title>Draft genome sequence of Streptomyces curacoi DSM 40107, type strain for the species Streptomyces curacoi.</title>
        <authorList>
            <person name="Ruckert C."/>
            <person name="Winkler A."/>
            <person name="Kalinowski J."/>
            <person name="Kampfer P."/>
            <person name="Glaeser S."/>
        </authorList>
    </citation>
    <scope>NUCLEOTIDE SEQUENCE [LARGE SCALE GENOMIC DNA]</scope>
    <source>
        <strain evidence="3 4">DSM 40107</strain>
    </source>
</reference>
<evidence type="ECO:0000256" key="1">
    <source>
        <dbReference type="ARBA" id="ARBA00022801"/>
    </source>
</evidence>
<dbReference type="PANTHER" id="PTHR48081:SF8">
    <property type="entry name" value="ALPHA_BETA HYDROLASE FOLD-3 DOMAIN-CONTAINING PROTEIN-RELATED"/>
    <property type="match status" value="1"/>
</dbReference>
<gene>
    <name evidence="3" type="ORF">AQI70_13375</name>
</gene>